<dbReference type="Proteomes" id="UP000092544">
    <property type="component" value="Unassembled WGS sequence"/>
</dbReference>
<sequence>MSLKLPLIVVATTLVFSSSSVFASKDYCTPKLNLYLKGIHDTVNSQYVSERQKEVAKKILDKVKANRDKMGDCALLDKLLP</sequence>
<protein>
    <submittedName>
        <fullName evidence="2">Uncharacterized protein</fullName>
    </submittedName>
</protein>
<dbReference type="EMBL" id="FLOB01000003">
    <property type="protein sequence ID" value="SBS29737.1"/>
    <property type="molecule type" value="Genomic_DNA"/>
</dbReference>
<dbReference type="OrthoDB" id="6106789at2"/>
<reference evidence="2 3" key="1">
    <citation type="submission" date="2016-06" db="EMBL/GenBank/DDBJ databases">
        <authorList>
            <person name="Kjaerup R.B."/>
            <person name="Dalgaard T.S."/>
            <person name="Juul-Madsen H.R."/>
        </authorList>
    </citation>
    <scope>NUCLEOTIDE SEQUENCE [LARGE SCALE GENOMIC DNA]</scope>
    <source>
        <strain evidence="2 3">CECT 8886</strain>
    </source>
</reference>
<feature type="chain" id="PRO_5008378971" evidence="1">
    <location>
        <begin position="24"/>
        <end position="81"/>
    </location>
</feature>
<organism evidence="2 3">
    <name type="scientific">Marinomonas spartinae</name>
    <dbReference type="NCBI Taxonomy" id="1792290"/>
    <lineage>
        <taxon>Bacteria</taxon>
        <taxon>Pseudomonadati</taxon>
        <taxon>Pseudomonadota</taxon>
        <taxon>Gammaproteobacteria</taxon>
        <taxon>Oceanospirillales</taxon>
        <taxon>Oceanospirillaceae</taxon>
        <taxon>Marinomonas</taxon>
    </lineage>
</organism>
<keyword evidence="3" id="KW-1185">Reference proteome</keyword>
<feature type="signal peptide" evidence="1">
    <location>
        <begin position="1"/>
        <end position="23"/>
    </location>
</feature>
<evidence type="ECO:0000256" key="1">
    <source>
        <dbReference type="SAM" id="SignalP"/>
    </source>
</evidence>
<proteinExistence type="predicted"/>
<name>A0A1A8TDC5_9GAMM</name>
<dbReference type="AlphaFoldDB" id="A0A1A8TDC5"/>
<keyword evidence="1" id="KW-0732">Signal</keyword>
<evidence type="ECO:0000313" key="3">
    <source>
        <dbReference type="Proteomes" id="UP000092544"/>
    </source>
</evidence>
<dbReference type="RefSeq" id="WP_067014664.1">
    <property type="nucleotide sequence ID" value="NZ_FLOB01000003.1"/>
</dbReference>
<evidence type="ECO:0000313" key="2">
    <source>
        <dbReference type="EMBL" id="SBS29737.1"/>
    </source>
</evidence>
<dbReference type="STRING" id="1792290.MSP8886_01589"/>
<accession>A0A1A8TDC5</accession>
<gene>
    <name evidence="2" type="ORF">MSP8886_01589</name>
</gene>